<dbReference type="AlphaFoldDB" id="A0AAN9VL14"/>
<dbReference type="Pfam" id="PF02351">
    <property type="entry name" value="GDNF"/>
    <property type="match status" value="1"/>
</dbReference>
<organism evidence="9 10">
    <name type="scientific">Gryllus longicercus</name>
    <dbReference type="NCBI Taxonomy" id="2509291"/>
    <lineage>
        <taxon>Eukaryota</taxon>
        <taxon>Metazoa</taxon>
        <taxon>Ecdysozoa</taxon>
        <taxon>Arthropoda</taxon>
        <taxon>Hexapoda</taxon>
        <taxon>Insecta</taxon>
        <taxon>Pterygota</taxon>
        <taxon>Neoptera</taxon>
        <taxon>Polyneoptera</taxon>
        <taxon>Orthoptera</taxon>
        <taxon>Ensifera</taxon>
        <taxon>Gryllidea</taxon>
        <taxon>Grylloidea</taxon>
        <taxon>Gryllidae</taxon>
        <taxon>Gryllinae</taxon>
        <taxon>Gryllus</taxon>
    </lineage>
</organism>
<dbReference type="GO" id="GO:0051726">
    <property type="term" value="P:regulation of cell cycle"/>
    <property type="evidence" value="ECO:0007669"/>
    <property type="project" value="InterPro"/>
</dbReference>
<evidence type="ECO:0000256" key="5">
    <source>
        <dbReference type="ARBA" id="ARBA00023180"/>
    </source>
</evidence>
<feature type="compositionally biased region" description="Low complexity" evidence="6">
    <location>
        <begin position="287"/>
        <end position="298"/>
    </location>
</feature>
<dbReference type="InterPro" id="IPR039596">
    <property type="entry name" value="GAS1"/>
</dbReference>
<evidence type="ECO:0000313" key="10">
    <source>
        <dbReference type="Proteomes" id="UP001378592"/>
    </source>
</evidence>
<reference evidence="9 10" key="1">
    <citation type="submission" date="2024-03" db="EMBL/GenBank/DDBJ databases">
        <title>The genome assembly and annotation of the cricket Gryllus longicercus Weissman &amp; Gray.</title>
        <authorList>
            <person name="Szrajer S."/>
            <person name="Gray D."/>
            <person name="Ylla G."/>
        </authorList>
    </citation>
    <scope>NUCLEOTIDE SEQUENCE [LARGE SCALE GENOMIC DNA]</scope>
    <source>
        <strain evidence="9">DAG 2021-001</strain>
        <tissue evidence="9">Whole body minus gut</tissue>
    </source>
</reference>
<evidence type="ECO:0000256" key="7">
    <source>
        <dbReference type="SAM" id="SignalP"/>
    </source>
</evidence>
<sequence length="330" mass="33593">MFPWAAAVAALLCSLLPGPSWAWAGGGGRGLALSLGPAPALALVAATAAATASTSSSPSSPASSCEHARLKCAFRTGCGRALQNYMVSCSTALQRPSPGAAAGDGPNAACPEHCQHALIALTSTDEGKDLMTCKCGDDYCEETKKRVEVCRPHVEQAMLNTTIVSCRLAQWICKADAECSMALDYYHRFCRSMFQGKKCSRRCNNSISILQRQEKAAKLISCRCDARDDSDCAQNREKMVRLCFPGGETGGFGGGGGGGGGAGAGLGAGHQHPGHPGRRPPGDDDPLGAAADAPAAAAGAAAPAPAALSLVLGAAALALLAATRRLPQAT</sequence>
<name>A0AAN9VL14_9ORTH</name>
<evidence type="ECO:0000256" key="6">
    <source>
        <dbReference type="SAM" id="MobiDB-lite"/>
    </source>
</evidence>
<evidence type="ECO:0000256" key="3">
    <source>
        <dbReference type="ARBA" id="ARBA00022729"/>
    </source>
</evidence>
<feature type="region of interest" description="Disordered" evidence="6">
    <location>
        <begin position="261"/>
        <end position="298"/>
    </location>
</feature>
<gene>
    <name evidence="9" type="ORF">R5R35_003338</name>
</gene>
<feature type="signal peptide" evidence="7">
    <location>
        <begin position="1"/>
        <end position="22"/>
    </location>
</feature>
<keyword evidence="3 7" id="KW-0732">Signal</keyword>
<keyword evidence="10" id="KW-1185">Reference proteome</keyword>
<protein>
    <recommendedName>
        <fullName evidence="8">GDNF/GAS1 domain-containing protein</fullName>
    </recommendedName>
</protein>
<evidence type="ECO:0000256" key="1">
    <source>
        <dbReference type="ARBA" id="ARBA00004236"/>
    </source>
</evidence>
<comment type="subcellular location">
    <subcellularLocation>
        <location evidence="1">Cell membrane</location>
    </subcellularLocation>
</comment>
<keyword evidence="2" id="KW-1003">Cell membrane</keyword>
<keyword evidence="4" id="KW-0472">Membrane</keyword>
<evidence type="ECO:0000259" key="8">
    <source>
        <dbReference type="Pfam" id="PF02351"/>
    </source>
</evidence>
<keyword evidence="5" id="KW-0325">Glycoprotein</keyword>
<evidence type="ECO:0000256" key="2">
    <source>
        <dbReference type="ARBA" id="ARBA00022475"/>
    </source>
</evidence>
<proteinExistence type="predicted"/>
<accession>A0AAN9VL14</accession>
<dbReference type="PANTHER" id="PTHR16840">
    <property type="entry name" value="GROWTH ARREST-SPECIFIC PROTEIN 1"/>
    <property type="match status" value="1"/>
</dbReference>
<comment type="caution">
    <text evidence="9">The sequence shown here is derived from an EMBL/GenBank/DDBJ whole genome shotgun (WGS) entry which is preliminary data.</text>
</comment>
<dbReference type="InterPro" id="IPR016017">
    <property type="entry name" value="GDNF/GAS1"/>
</dbReference>
<evidence type="ECO:0000256" key="4">
    <source>
        <dbReference type="ARBA" id="ARBA00023136"/>
    </source>
</evidence>
<evidence type="ECO:0000313" key="9">
    <source>
        <dbReference type="EMBL" id="KAK7863855.1"/>
    </source>
</evidence>
<feature type="chain" id="PRO_5042964648" description="GDNF/GAS1 domain-containing protein" evidence="7">
    <location>
        <begin position="23"/>
        <end position="330"/>
    </location>
</feature>
<dbReference type="EMBL" id="JAZDUA010000218">
    <property type="protein sequence ID" value="KAK7863855.1"/>
    <property type="molecule type" value="Genomic_DNA"/>
</dbReference>
<dbReference type="Proteomes" id="UP001378592">
    <property type="component" value="Unassembled WGS sequence"/>
</dbReference>
<dbReference type="PANTHER" id="PTHR16840:SF3">
    <property type="entry name" value="GROWTH ARREST-SPECIFIC PROTEIN 1"/>
    <property type="match status" value="1"/>
</dbReference>
<feature type="domain" description="GDNF/GAS1" evidence="8">
    <location>
        <begin position="166"/>
        <end position="240"/>
    </location>
</feature>
<dbReference type="GO" id="GO:0005886">
    <property type="term" value="C:plasma membrane"/>
    <property type="evidence" value="ECO:0007669"/>
    <property type="project" value="UniProtKB-SubCell"/>
</dbReference>